<evidence type="ECO:0000313" key="2">
    <source>
        <dbReference type="EMBL" id="GIH90160.1"/>
    </source>
</evidence>
<feature type="compositionally biased region" description="Gly residues" evidence="1">
    <location>
        <begin position="24"/>
        <end position="33"/>
    </location>
</feature>
<reference evidence="2 3" key="1">
    <citation type="submission" date="2021-01" db="EMBL/GenBank/DDBJ databases">
        <title>Whole genome shotgun sequence of Planobispora siamensis NBRC 107568.</title>
        <authorList>
            <person name="Komaki H."/>
            <person name="Tamura T."/>
        </authorList>
    </citation>
    <scope>NUCLEOTIDE SEQUENCE [LARGE SCALE GENOMIC DNA]</scope>
    <source>
        <strain evidence="2 3">NBRC 107568</strain>
    </source>
</reference>
<feature type="region of interest" description="Disordered" evidence="1">
    <location>
        <begin position="1"/>
        <end position="37"/>
    </location>
</feature>
<organism evidence="2 3">
    <name type="scientific">Planobispora siamensis</name>
    <dbReference type="NCBI Taxonomy" id="936338"/>
    <lineage>
        <taxon>Bacteria</taxon>
        <taxon>Bacillati</taxon>
        <taxon>Actinomycetota</taxon>
        <taxon>Actinomycetes</taxon>
        <taxon>Streptosporangiales</taxon>
        <taxon>Streptosporangiaceae</taxon>
        <taxon>Planobispora</taxon>
    </lineage>
</organism>
<evidence type="ECO:0000256" key="1">
    <source>
        <dbReference type="SAM" id="MobiDB-lite"/>
    </source>
</evidence>
<evidence type="ECO:0008006" key="4">
    <source>
        <dbReference type="Google" id="ProtNLM"/>
    </source>
</evidence>
<keyword evidence="3" id="KW-1185">Reference proteome</keyword>
<dbReference type="Proteomes" id="UP000619788">
    <property type="component" value="Unassembled WGS sequence"/>
</dbReference>
<dbReference type="PANTHER" id="PTHR12558:SF33">
    <property type="entry name" value="BLL7664 PROTEIN"/>
    <property type="match status" value="1"/>
</dbReference>
<dbReference type="InterPro" id="IPR011990">
    <property type="entry name" value="TPR-like_helical_dom_sf"/>
</dbReference>
<sequence>MKTSLPERRPPRDGRTGVPDASGGSNGSEGSGLRGTSAARTRVKVGIAVLGLAAALTAGASLFPREPVSPGTGSADVPVQIAGPAELPASAASVEEAIKGLGDRLRRLPRDDQAWAGLGAAYIQQARLTADPSLYPKAEQALARSAELKPDNFAALTGQAALAAGRHDFTEAVRLARRSVAVNPYGSGAQAVLADAYTQLGRYGDAERAIDRMMELRPGVAAFTRASYAAELRGDRAEARRMLERALQDAFTPADVAYCHYYLGELDLHAGDLAGAAERYRMALQASADFTPALAGSARAAALDGRTAEALDLYATVVGRLPLAQYVVEYAEVLKASGADPSGQWELLRAQRSLMAEAGVRDDLTWAEYEADHGSPARAVEHARAEYARNPNVVAADALAWALHRDGRSREALPYAKKATATGWRNALLLHHRAEIERALGMKEQARRSAGAARDANPAFSPRLSALARFS</sequence>
<name>A0A8J3SCQ8_9ACTN</name>
<dbReference type="Pfam" id="PF14559">
    <property type="entry name" value="TPR_19"/>
    <property type="match status" value="1"/>
</dbReference>
<protein>
    <recommendedName>
        <fullName evidence="4">Tetratricopeptide repeat protein</fullName>
    </recommendedName>
</protein>
<evidence type="ECO:0000313" key="3">
    <source>
        <dbReference type="Proteomes" id="UP000619788"/>
    </source>
</evidence>
<feature type="compositionally biased region" description="Basic and acidic residues" evidence="1">
    <location>
        <begin position="1"/>
        <end position="15"/>
    </location>
</feature>
<dbReference type="PANTHER" id="PTHR12558">
    <property type="entry name" value="CELL DIVISION CYCLE 16,23,27"/>
    <property type="match status" value="1"/>
</dbReference>
<dbReference type="RefSeq" id="WP_204062524.1">
    <property type="nucleotide sequence ID" value="NZ_BOOJ01000008.1"/>
</dbReference>
<gene>
    <name evidence="2" type="ORF">Psi01_07900</name>
</gene>
<dbReference type="SMART" id="SM00028">
    <property type="entry name" value="TPR"/>
    <property type="match status" value="5"/>
</dbReference>
<dbReference type="InterPro" id="IPR019734">
    <property type="entry name" value="TPR_rpt"/>
</dbReference>
<proteinExistence type="predicted"/>
<accession>A0A8J3SCQ8</accession>
<dbReference type="Gene3D" id="1.25.40.10">
    <property type="entry name" value="Tetratricopeptide repeat domain"/>
    <property type="match status" value="2"/>
</dbReference>
<dbReference type="EMBL" id="BOOJ01000008">
    <property type="protein sequence ID" value="GIH90160.1"/>
    <property type="molecule type" value="Genomic_DNA"/>
</dbReference>
<comment type="caution">
    <text evidence="2">The sequence shown here is derived from an EMBL/GenBank/DDBJ whole genome shotgun (WGS) entry which is preliminary data.</text>
</comment>
<dbReference type="SUPFAM" id="SSF48452">
    <property type="entry name" value="TPR-like"/>
    <property type="match status" value="3"/>
</dbReference>
<dbReference type="AlphaFoldDB" id="A0A8J3SCQ8"/>